<sequence>MSLDLGITRETSISSHA</sequence>
<dbReference type="AlphaFoldDB" id="A0A0E9QSA3"/>
<organism evidence="1">
    <name type="scientific">Anguilla anguilla</name>
    <name type="common">European freshwater eel</name>
    <name type="synonym">Muraena anguilla</name>
    <dbReference type="NCBI Taxonomy" id="7936"/>
    <lineage>
        <taxon>Eukaryota</taxon>
        <taxon>Metazoa</taxon>
        <taxon>Chordata</taxon>
        <taxon>Craniata</taxon>
        <taxon>Vertebrata</taxon>
        <taxon>Euteleostomi</taxon>
        <taxon>Actinopterygii</taxon>
        <taxon>Neopterygii</taxon>
        <taxon>Teleostei</taxon>
        <taxon>Anguilliformes</taxon>
        <taxon>Anguillidae</taxon>
        <taxon>Anguilla</taxon>
    </lineage>
</organism>
<accession>A0A0E9QSA3</accession>
<name>A0A0E9QSA3_ANGAN</name>
<reference evidence="1" key="2">
    <citation type="journal article" date="2015" name="Fish Shellfish Immunol.">
        <title>Early steps in the European eel (Anguilla anguilla)-Vibrio vulnificus interaction in the gills: Role of the RtxA13 toxin.</title>
        <authorList>
            <person name="Callol A."/>
            <person name="Pajuelo D."/>
            <person name="Ebbesson L."/>
            <person name="Teles M."/>
            <person name="MacKenzie S."/>
            <person name="Amaro C."/>
        </authorList>
    </citation>
    <scope>NUCLEOTIDE SEQUENCE</scope>
</reference>
<proteinExistence type="predicted"/>
<dbReference type="EMBL" id="GBXM01089280">
    <property type="protein sequence ID" value="JAH19297.1"/>
    <property type="molecule type" value="Transcribed_RNA"/>
</dbReference>
<reference evidence="1" key="1">
    <citation type="submission" date="2014-11" db="EMBL/GenBank/DDBJ databases">
        <authorList>
            <person name="Amaro Gonzalez C."/>
        </authorList>
    </citation>
    <scope>NUCLEOTIDE SEQUENCE</scope>
</reference>
<protein>
    <submittedName>
        <fullName evidence="1">Uncharacterized protein</fullName>
    </submittedName>
</protein>
<evidence type="ECO:0000313" key="1">
    <source>
        <dbReference type="EMBL" id="JAH19297.1"/>
    </source>
</evidence>